<reference evidence="1 2" key="1">
    <citation type="submission" date="2016-05" db="EMBL/GenBank/DDBJ databases">
        <title>Genome sequencing of Vitellibacter soesokkakensis RSSK-12.</title>
        <authorList>
            <person name="Thevarajoo S."/>
            <person name="Selvaratnam C."/>
            <person name="Goh K.M."/>
            <person name="Chan K.-G."/>
            <person name="Chong C.S."/>
        </authorList>
    </citation>
    <scope>NUCLEOTIDE SEQUENCE [LARGE SCALE GENOMIC DNA]</scope>
    <source>
        <strain evidence="1 2">RSSK-12</strain>
    </source>
</reference>
<name>A0A1A9LAZ9_9FLAO</name>
<accession>A0A1A9LAZ9</accession>
<dbReference type="RefSeq" id="WP_068763169.1">
    <property type="nucleotide sequence ID" value="NZ_LXIE01000050.1"/>
</dbReference>
<organism evidence="1 2">
    <name type="scientific">Aequorivita soesokkakensis</name>
    <dbReference type="NCBI Taxonomy" id="1385699"/>
    <lineage>
        <taxon>Bacteria</taxon>
        <taxon>Pseudomonadati</taxon>
        <taxon>Bacteroidota</taxon>
        <taxon>Flavobacteriia</taxon>
        <taxon>Flavobacteriales</taxon>
        <taxon>Flavobacteriaceae</taxon>
        <taxon>Aequorivita</taxon>
    </lineage>
</organism>
<dbReference type="EMBL" id="LXIE01000050">
    <property type="protein sequence ID" value="OAD90144.1"/>
    <property type="molecule type" value="Genomic_DNA"/>
</dbReference>
<gene>
    <name evidence="1" type="ORF">A7A78_07970</name>
</gene>
<protein>
    <submittedName>
        <fullName evidence="1">Uncharacterized protein</fullName>
    </submittedName>
</protein>
<comment type="caution">
    <text evidence="1">The sequence shown here is derived from an EMBL/GenBank/DDBJ whole genome shotgun (WGS) entry which is preliminary data.</text>
</comment>
<dbReference type="Proteomes" id="UP000077552">
    <property type="component" value="Unassembled WGS sequence"/>
</dbReference>
<dbReference type="OrthoDB" id="645138at2"/>
<dbReference type="STRING" id="1385699.A7A78_07970"/>
<keyword evidence="2" id="KW-1185">Reference proteome</keyword>
<dbReference type="AlphaFoldDB" id="A0A1A9LAZ9"/>
<sequence length="266" mass="28931">MARNKSFIKLEGTIDGMTFYMQDGENLVKSQTSLSKSKILSDSAFRRTRENMREFGGASRVGKAFREAFSGITKTMADTYMGARLNRFMKRINRSGSGLRGERDFNLVTFGDQLKGFEFNTSTPFDSQFSAPSSPPTVNVARDEATWVVPDFSIDAYITIPEGATHCRLVLAAGYVSNYFYNATLDSYVPDDESVDGRGGVSFSPDIPLSGMVGSDTTLVVDLSSLGSIPATSELFVGTGIIFYQEVNGAMYELAQGNAMKVATTG</sequence>
<evidence type="ECO:0000313" key="2">
    <source>
        <dbReference type="Proteomes" id="UP000077552"/>
    </source>
</evidence>
<evidence type="ECO:0000313" key="1">
    <source>
        <dbReference type="EMBL" id="OAD90144.1"/>
    </source>
</evidence>
<proteinExistence type="predicted"/>